<dbReference type="Gene3D" id="2.120.10.60">
    <property type="entry name" value="Tricorn protease N-terminal domain"/>
    <property type="match status" value="1"/>
</dbReference>
<keyword evidence="7" id="KW-1185">Reference proteome</keyword>
<dbReference type="InterPro" id="IPR011659">
    <property type="entry name" value="WD40"/>
</dbReference>
<feature type="chain" id="PRO_5045365507" evidence="4">
    <location>
        <begin position="25"/>
        <end position="676"/>
    </location>
</feature>
<organism evidence="6 7">
    <name type="scientific">Caulobacter hibisci</name>
    <dbReference type="NCBI Taxonomy" id="2035993"/>
    <lineage>
        <taxon>Bacteria</taxon>
        <taxon>Pseudomonadati</taxon>
        <taxon>Pseudomonadota</taxon>
        <taxon>Alphaproteobacteria</taxon>
        <taxon>Caulobacterales</taxon>
        <taxon>Caulobacteraceae</taxon>
        <taxon>Caulobacter</taxon>
    </lineage>
</organism>
<keyword evidence="2" id="KW-0645">Protease</keyword>
<reference evidence="6 7" key="1">
    <citation type="submission" date="2020-11" db="EMBL/GenBank/DDBJ databases">
        <title>genome sequence of strain KACC 18849.</title>
        <authorList>
            <person name="Gao J."/>
            <person name="Zhang X."/>
        </authorList>
    </citation>
    <scope>NUCLEOTIDE SEQUENCE [LARGE SCALE GENOMIC DNA]</scope>
    <source>
        <strain evidence="6 7">KACC 18849</strain>
    </source>
</reference>
<evidence type="ECO:0000313" key="7">
    <source>
        <dbReference type="Proteomes" id="UP000639859"/>
    </source>
</evidence>
<evidence type="ECO:0000256" key="3">
    <source>
        <dbReference type="SAM" id="MobiDB-lite"/>
    </source>
</evidence>
<proteinExistence type="predicted"/>
<dbReference type="Pfam" id="PF07676">
    <property type="entry name" value="PD40"/>
    <property type="match status" value="3"/>
</dbReference>
<dbReference type="Gene3D" id="3.40.50.1820">
    <property type="entry name" value="alpha/beta hydrolase"/>
    <property type="match status" value="1"/>
</dbReference>
<dbReference type="SUPFAM" id="SSF82171">
    <property type="entry name" value="DPP6 N-terminal domain-like"/>
    <property type="match status" value="1"/>
</dbReference>
<dbReference type="PANTHER" id="PTHR42776">
    <property type="entry name" value="SERINE PEPTIDASE S9 FAMILY MEMBER"/>
    <property type="match status" value="1"/>
</dbReference>
<dbReference type="PANTHER" id="PTHR42776:SF27">
    <property type="entry name" value="DIPEPTIDYL PEPTIDASE FAMILY MEMBER 6"/>
    <property type="match status" value="1"/>
</dbReference>
<evidence type="ECO:0000259" key="5">
    <source>
        <dbReference type="Pfam" id="PF00326"/>
    </source>
</evidence>
<dbReference type="InterPro" id="IPR001375">
    <property type="entry name" value="Peptidase_S9_cat"/>
</dbReference>
<evidence type="ECO:0000256" key="2">
    <source>
        <dbReference type="ARBA" id="ARBA00022825"/>
    </source>
</evidence>
<dbReference type="SUPFAM" id="SSF53474">
    <property type="entry name" value="alpha/beta-Hydrolases"/>
    <property type="match status" value="1"/>
</dbReference>
<evidence type="ECO:0000256" key="4">
    <source>
        <dbReference type="SAM" id="SignalP"/>
    </source>
</evidence>
<comment type="caution">
    <text evidence="6">The sequence shown here is derived from an EMBL/GenBank/DDBJ whole genome shotgun (WGS) entry which is preliminary data.</text>
</comment>
<feature type="region of interest" description="Disordered" evidence="3">
    <location>
        <begin position="230"/>
        <end position="254"/>
    </location>
</feature>
<accession>A0ABS0T5G7</accession>
<sequence length="676" mass="74337">MFRFRLAALAAGSLLAAAASQGWAAPRVMTATDLVGLEKLSDPKVSPDGRFVLYSVGRVDWKANAVQDDLWRVGLDGSDPRRMVEGPASGAAWSPDGKRFAFTAKREGDSGRQIYLSPIDGGEPKRLGKLRTGPSDLRWSPDGSAIYFLADAPDPKPLAKRKREKDDMIAFETPQARGRLWRITVADGKAAPVIEGDFEVEAYDLSADGKTILYRRAPSHLLDDNPKSELWVKAGQGPDRRLTDNDYQESTPRLSPDGRSALFLATAENGRYGTVNPNLFVLPTAGGAPRELAHGLPYEIEDAAWSADGREIYITATTGVRRELFAVDVKSEVVRPLARGDHAAGDVTLTRDGKTVVFFKASATSPGEVFRMDPARPAPVQVTHLNDDIATRFRLPRQEAIQWTAPDGQALEGLVTYPLDYQPGRRYPLIVQSHGGPRSSDVFNIFAYGRFNPLLAAKGVMTLSVNYRGGTAYGDAFLQGMNAGYFRHADKDVLSGVDNLVAKGLADPDRLGVMGWSAGGHMTNRLITVTDRFKAAASGAGAVDWPSMYLTSDNRWQRTEWFVTPPYGSTARRDLYTDNSPLSQLDKVKTPTLILAGAEDERVPWTQSVMLNRALRALGVESELYLAPREPHNFRELRHRLFQVNVQMDWFSKRVLGQDYVWSGPPGEDADETGEL</sequence>
<name>A0ABS0T5G7_9CAUL</name>
<keyword evidence="4" id="KW-0732">Signal</keyword>
<feature type="domain" description="Peptidase S9 prolyl oligopeptidase catalytic" evidence="5">
    <location>
        <begin position="454"/>
        <end position="653"/>
    </location>
</feature>
<dbReference type="Proteomes" id="UP000639859">
    <property type="component" value="Unassembled WGS sequence"/>
</dbReference>
<keyword evidence="1" id="KW-0378">Hydrolase</keyword>
<evidence type="ECO:0000256" key="1">
    <source>
        <dbReference type="ARBA" id="ARBA00022801"/>
    </source>
</evidence>
<evidence type="ECO:0000313" key="6">
    <source>
        <dbReference type="EMBL" id="MBI1686107.1"/>
    </source>
</evidence>
<dbReference type="RefSeq" id="WP_198577997.1">
    <property type="nucleotide sequence ID" value="NZ_JADWOX010000018.1"/>
</dbReference>
<gene>
    <name evidence="6" type="ORF">I4Q42_20770</name>
</gene>
<dbReference type="EMBL" id="JADWOX010000018">
    <property type="protein sequence ID" value="MBI1686107.1"/>
    <property type="molecule type" value="Genomic_DNA"/>
</dbReference>
<protein>
    <submittedName>
        <fullName evidence="6">S9 family peptidase</fullName>
    </submittedName>
</protein>
<dbReference type="InterPro" id="IPR029058">
    <property type="entry name" value="AB_hydrolase_fold"/>
</dbReference>
<dbReference type="Pfam" id="PF00326">
    <property type="entry name" value="Peptidase_S9"/>
    <property type="match status" value="1"/>
</dbReference>
<dbReference type="InterPro" id="IPR011042">
    <property type="entry name" value="6-blade_b-propeller_TolB-like"/>
</dbReference>
<keyword evidence="2" id="KW-0720">Serine protease</keyword>
<dbReference type="Gene3D" id="2.120.10.30">
    <property type="entry name" value="TolB, C-terminal domain"/>
    <property type="match status" value="1"/>
</dbReference>
<feature type="signal peptide" evidence="4">
    <location>
        <begin position="1"/>
        <end position="24"/>
    </location>
</feature>